<keyword evidence="3" id="KW-1185">Reference proteome</keyword>
<dbReference type="PROSITE" id="PS52002">
    <property type="entry name" value="SM"/>
    <property type="match status" value="1"/>
</dbReference>
<dbReference type="InterPro" id="IPR001163">
    <property type="entry name" value="Sm_dom_euk/arc"/>
</dbReference>
<evidence type="ECO:0000313" key="3">
    <source>
        <dbReference type="Proteomes" id="UP000030693"/>
    </source>
</evidence>
<dbReference type="RefSeq" id="XP_009493517.1">
    <property type="nucleotide sequence ID" value="XM_009495242.1"/>
</dbReference>
<reference evidence="2" key="1">
    <citation type="submission" date="2013-04" db="EMBL/GenBank/DDBJ databases">
        <title>The Genome Sequence of Fonticula alba ATCC 38817.</title>
        <authorList>
            <consortium name="The Broad Institute Genomics Platform"/>
            <person name="Russ C."/>
            <person name="Cuomo C."/>
            <person name="Burger G."/>
            <person name="Gray M.W."/>
            <person name="Holland P.W.H."/>
            <person name="King N."/>
            <person name="Lang F.B.F."/>
            <person name="Roger A.J."/>
            <person name="Ruiz-Trillo I."/>
            <person name="Brown M."/>
            <person name="Walker B."/>
            <person name="Young S."/>
            <person name="Zeng Q."/>
            <person name="Gargeya S."/>
            <person name="Fitzgerald M."/>
            <person name="Haas B."/>
            <person name="Abouelleil A."/>
            <person name="Allen A.W."/>
            <person name="Alvarado L."/>
            <person name="Arachchi H.M."/>
            <person name="Berlin A.M."/>
            <person name="Chapman S.B."/>
            <person name="Gainer-Dewar J."/>
            <person name="Goldberg J."/>
            <person name="Griggs A."/>
            <person name="Gujja S."/>
            <person name="Hansen M."/>
            <person name="Howarth C."/>
            <person name="Imamovic A."/>
            <person name="Ireland A."/>
            <person name="Larimer J."/>
            <person name="McCowan C."/>
            <person name="Murphy C."/>
            <person name="Pearson M."/>
            <person name="Poon T.W."/>
            <person name="Priest M."/>
            <person name="Roberts A."/>
            <person name="Saif S."/>
            <person name="Shea T."/>
            <person name="Sisk P."/>
            <person name="Sykes S."/>
            <person name="Wortman J."/>
            <person name="Nusbaum C."/>
            <person name="Birren B."/>
        </authorList>
    </citation>
    <scope>NUCLEOTIDE SEQUENCE [LARGE SCALE GENOMIC DNA]</scope>
    <source>
        <strain evidence="2">ATCC 38817</strain>
    </source>
</reference>
<dbReference type="Gene3D" id="2.30.30.100">
    <property type="match status" value="1"/>
</dbReference>
<dbReference type="AlphaFoldDB" id="A0A058ZC03"/>
<feature type="domain" description="Sm" evidence="1">
    <location>
        <begin position="17"/>
        <end position="104"/>
    </location>
</feature>
<proteinExistence type="predicted"/>
<dbReference type="Pfam" id="PF01423">
    <property type="entry name" value="LSM"/>
    <property type="match status" value="1"/>
</dbReference>
<dbReference type="OrthoDB" id="29543at2759"/>
<accession>A0A058ZC03</accession>
<dbReference type="SMART" id="SM00651">
    <property type="entry name" value="Sm"/>
    <property type="match status" value="1"/>
</dbReference>
<dbReference type="EMBL" id="KB932202">
    <property type="protein sequence ID" value="KCV71939.1"/>
    <property type="molecule type" value="Genomic_DNA"/>
</dbReference>
<dbReference type="STRING" id="691883.A0A058ZC03"/>
<dbReference type="PANTHER" id="PTHR13110">
    <property type="entry name" value="U6 SNRNA-ASSOCIATED SM-LIKE PROTEIN LSM3"/>
    <property type="match status" value="1"/>
</dbReference>
<dbReference type="eggNOG" id="KOG3460">
    <property type="taxonomic scope" value="Eukaryota"/>
</dbReference>
<sequence length="116" mass="12747">MSAVALSTSQSTVAFNEPLDLLTLALDERVRIRLRGGRELRGRLQAYDFHLNCILSDVEETVTEIIYSEEDPTVVVSQKTIKNSYSLIYVRGDSVVVVFPQGAESEPTGSVVADAE</sequence>
<gene>
    <name evidence="2" type="ORF">H696_01348</name>
</gene>
<dbReference type="InterPro" id="IPR040002">
    <property type="entry name" value="Sm-like_LSM3"/>
</dbReference>
<evidence type="ECO:0000259" key="1">
    <source>
        <dbReference type="PROSITE" id="PS52002"/>
    </source>
</evidence>
<dbReference type="InterPro" id="IPR010920">
    <property type="entry name" value="LSM_dom_sf"/>
</dbReference>
<dbReference type="GeneID" id="20526073"/>
<dbReference type="InterPro" id="IPR047575">
    <property type="entry name" value="Sm"/>
</dbReference>
<protein>
    <recommendedName>
        <fullName evidence="1">Sm domain-containing protein</fullName>
    </recommendedName>
</protein>
<name>A0A058ZC03_FONAL</name>
<evidence type="ECO:0000313" key="2">
    <source>
        <dbReference type="EMBL" id="KCV71939.1"/>
    </source>
</evidence>
<dbReference type="GO" id="GO:0003723">
    <property type="term" value="F:RNA binding"/>
    <property type="evidence" value="ECO:0007669"/>
    <property type="project" value="InterPro"/>
</dbReference>
<dbReference type="Proteomes" id="UP000030693">
    <property type="component" value="Unassembled WGS sequence"/>
</dbReference>
<dbReference type="SUPFAM" id="SSF50182">
    <property type="entry name" value="Sm-like ribonucleoproteins"/>
    <property type="match status" value="1"/>
</dbReference>
<organism evidence="2">
    <name type="scientific">Fonticula alba</name>
    <name type="common">Slime mold</name>
    <dbReference type="NCBI Taxonomy" id="691883"/>
    <lineage>
        <taxon>Eukaryota</taxon>
        <taxon>Rotosphaerida</taxon>
        <taxon>Fonticulaceae</taxon>
        <taxon>Fonticula</taxon>
    </lineage>
</organism>